<evidence type="ECO:0000259" key="4">
    <source>
        <dbReference type="Pfam" id="PF08241"/>
    </source>
</evidence>
<dbReference type="EMBL" id="JADAQX010000269">
    <property type="protein sequence ID" value="KAF8820931.1"/>
    <property type="molecule type" value="Genomic_DNA"/>
</dbReference>
<evidence type="ECO:0000313" key="5">
    <source>
        <dbReference type="EMBL" id="KAF8820931.1"/>
    </source>
</evidence>
<reference evidence="5 6" key="1">
    <citation type="journal article" date="2020" name="bioRxiv">
        <title>Metabolic contributions of an alphaproteobacterial endosymbiont in the apicomplexan Cardiosporidium cionae.</title>
        <authorList>
            <person name="Hunter E.S."/>
            <person name="Paight C.J."/>
            <person name="Lane C.E."/>
        </authorList>
    </citation>
    <scope>NUCLEOTIDE SEQUENCE [LARGE SCALE GENOMIC DNA]</scope>
    <source>
        <strain evidence="5">ESH_2018</strain>
    </source>
</reference>
<evidence type="ECO:0000256" key="1">
    <source>
        <dbReference type="ARBA" id="ARBA00008361"/>
    </source>
</evidence>
<proteinExistence type="inferred from homology"/>
<keyword evidence="3" id="KW-0808">Transferase</keyword>
<accession>A0ABQ7JAA8</accession>
<keyword evidence="2 5" id="KW-0489">Methyltransferase</keyword>
<dbReference type="PANTHER" id="PTHR12176:SF79">
    <property type="entry name" value="METHYLTRANSFERASE TYPE 11 DOMAIN-CONTAINING PROTEIN"/>
    <property type="match status" value="1"/>
</dbReference>
<protein>
    <submittedName>
        <fullName evidence="5">Methyltransferase</fullName>
    </submittedName>
</protein>
<dbReference type="InterPro" id="IPR013216">
    <property type="entry name" value="Methyltransf_11"/>
</dbReference>
<evidence type="ECO:0000313" key="6">
    <source>
        <dbReference type="Proteomes" id="UP000823046"/>
    </source>
</evidence>
<sequence>MENMSQYGSVEYWDDRYTKDTEFFDWYQKWEGIKDLLMELGLSTDDNILVVGCGTSRLSEDMFKEGYTQITSVDNSPVCIQLMQKKFAALPKLICMSNCRNDVESMFINKVGLMSSLPISFFANKMPLFFKLCSTDKQMDCMNMNEIANEEFDAVIDKGTLDSLLCGNEFIQNIRALLNECVRVLKPSGKYFCISYGKPTTRLVHFQAEHFPWEVTFKTIKKPIVGTTSVLDEDSLCMK</sequence>
<dbReference type="InterPro" id="IPR029063">
    <property type="entry name" value="SAM-dependent_MTases_sf"/>
</dbReference>
<dbReference type="InterPro" id="IPR051419">
    <property type="entry name" value="Lys/N-term_MeTrsfase_sf"/>
</dbReference>
<comment type="similarity">
    <text evidence="1">Belongs to the methyltransferase superfamily.</text>
</comment>
<dbReference type="GO" id="GO:0032259">
    <property type="term" value="P:methylation"/>
    <property type="evidence" value="ECO:0007669"/>
    <property type="project" value="UniProtKB-KW"/>
</dbReference>
<keyword evidence="6" id="KW-1185">Reference proteome</keyword>
<dbReference type="Proteomes" id="UP000823046">
    <property type="component" value="Unassembled WGS sequence"/>
</dbReference>
<dbReference type="SUPFAM" id="SSF53335">
    <property type="entry name" value="S-adenosyl-L-methionine-dependent methyltransferases"/>
    <property type="match status" value="1"/>
</dbReference>
<dbReference type="PANTHER" id="PTHR12176">
    <property type="entry name" value="SAM-DEPENDENT METHYLTRANSFERASE SUPERFAMILY PROTEIN"/>
    <property type="match status" value="1"/>
</dbReference>
<comment type="caution">
    <text evidence="5">The sequence shown here is derived from an EMBL/GenBank/DDBJ whole genome shotgun (WGS) entry which is preliminary data.</text>
</comment>
<evidence type="ECO:0000256" key="3">
    <source>
        <dbReference type="ARBA" id="ARBA00022679"/>
    </source>
</evidence>
<evidence type="ECO:0000256" key="2">
    <source>
        <dbReference type="ARBA" id="ARBA00022603"/>
    </source>
</evidence>
<dbReference type="Gene3D" id="3.40.50.150">
    <property type="entry name" value="Vaccinia Virus protein VP39"/>
    <property type="match status" value="1"/>
</dbReference>
<dbReference type="Pfam" id="PF08241">
    <property type="entry name" value="Methyltransf_11"/>
    <property type="match status" value="1"/>
</dbReference>
<name>A0ABQ7JAA8_9APIC</name>
<gene>
    <name evidence="5" type="ORF">IE077_000383</name>
</gene>
<organism evidence="5 6">
    <name type="scientific">Cardiosporidium cionae</name>
    <dbReference type="NCBI Taxonomy" id="476202"/>
    <lineage>
        <taxon>Eukaryota</taxon>
        <taxon>Sar</taxon>
        <taxon>Alveolata</taxon>
        <taxon>Apicomplexa</taxon>
        <taxon>Aconoidasida</taxon>
        <taxon>Nephromycida</taxon>
        <taxon>Cardiosporidium</taxon>
    </lineage>
</organism>
<dbReference type="CDD" id="cd02440">
    <property type="entry name" value="AdoMet_MTases"/>
    <property type="match status" value="1"/>
</dbReference>
<dbReference type="GO" id="GO:0008168">
    <property type="term" value="F:methyltransferase activity"/>
    <property type="evidence" value="ECO:0007669"/>
    <property type="project" value="UniProtKB-KW"/>
</dbReference>
<feature type="domain" description="Methyltransferase type 11" evidence="4">
    <location>
        <begin position="138"/>
        <end position="193"/>
    </location>
</feature>